<dbReference type="SMART" id="SM00490">
    <property type="entry name" value="HELICc"/>
    <property type="match status" value="1"/>
</dbReference>
<dbReference type="Pfam" id="PF04851">
    <property type="entry name" value="ResIII"/>
    <property type="match status" value="1"/>
</dbReference>
<dbReference type="InterPro" id="IPR001650">
    <property type="entry name" value="Helicase_C-like"/>
</dbReference>
<evidence type="ECO:0000256" key="2">
    <source>
        <dbReference type="ARBA" id="ARBA00008533"/>
    </source>
</evidence>
<dbReference type="Pfam" id="PF17757">
    <property type="entry name" value="UvrB_inter"/>
    <property type="match status" value="1"/>
</dbReference>
<proteinExistence type="inferred from homology"/>
<dbReference type="NCBIfam" id="TIGR00631">
    <property type="entry name" value="uvrb"/>
    <property type="match status" value="1"/>
</dbReference>
<keyword evidence="8 12" id="KW-0267">Excision nuclease</keyword>
<dbReference type="PROSITE" id="PS51194">
    <property type="entry name" value="HELICASE_CTER"/>
    <property type="match status" value="1"/>
</dbReference>
<evidence type="ECO:0000256" key="1">
    <source>
        <dbReference type="ARBA" id="ARBA00004496"/>
    </source>
</evidence>
<feature type="domain" description="Helicase ATP-binding" evidence="16">
    <location>
        <begin position="30"/>
        <end position="143"/>
    </location>
</feature>
<dbReference type="Proteomes" id="UP001154095">
    <property type="component" value="Chromosome"/>
</dbReference>
<dbReference type="PANTHER" id="PTHR24029">
    <property type="entry name" value="UVRABC SYSTEM PROTEIN B"/>
    <property type="match status" value="1"/>
</dbReference>
<keyword evidence="7 12" id="KW-0067">ATP-binding</keyword>
<comment type="function">
    <text evidence="12">The UvrABC repair system catalyzes the recognition and processing of DNA lesions. A damage recognition complex composed of 2 UvrA and 2 UvrB subunits scans DNA for abnormalities. Upon binding of the UvrA(2)B(2) complex to a putative damaged site, the DNA wraps around one UvrB monomer. DNA wrap is dependent on ATP binding by UvrB and probably causes local melting of the DNA helix, facilitating insertion of UvrB beta-hairpin between the DNA strands. Then UvrB probes one DNA strand for the presence of a lesion. If a lesion is found the UvrA subunits dissociate and the UvrB-DNA preincision complex is formed. This complex is subsequently bound by UvrC and the second UvrB is released. If no lesion is found, the DNA wraps around the other UvrB subunit that will check the other stand for damage.</text>
</comment>
<dbReference type="HAMAP" id="MF_00204">
    <property type="entry name" value="UvrB"/>
    <property type="match status" value="1"/>
</dbReference>
<evidence type="ECO:0000256" key="6">
    <source>
        <dbReference type="ARBA" id="ARBA00022769"/>
    </source>
</evidence>
<dbReference type="EMBL" id="OW659477">
    <property type="protein sequence ID" value="CAH2760494.1"/>
    <property type="molecule type" value="Genomic_DNA"/>
</dbReference>
<keyword evidence="14" id="KW-0175">Coiled coil</keyword>
<comment type="subunit">
    <text evidence="10 12 13">Forms a heterotetramer with UvrA during the search for lesions. Interacts with UvrC in an incision complex.</text>
</comment>
<keyword evidence="9 12" id="KW-0234">DNA repair</keyword>
<keyword evidence="6 12" id="KW-0228">DNA excision</keyword>
<evidence type="ECO:0000256" key="4">
    <source>
        <dbReference type="ARBA" id="ARBA00022741"/>
    </source>
</evidence>
<dbReference type="GO" id="GO:0009380">
    <property type="term" value="C:excinuclease repair complex"/>
    <property type="evidence" value="ECO:0007669"/>
    <property type="project" value="InterPro"/>
</dbReference>
<dbReference type="AlphaFoldDB" id="A0AAU9VGB4"/>
<dbReference type="SUPFAM" id="SSF52540">
    <property type="entry name" value="P-loop containing nucleoside triphosphate hydrolases"/>
    <property type="match status" value="2"/>
</dbReference>
<reference evidence="18" key="1">
    <citation type="submission" date="2022-04" db="EMBL/GenBank/DDBJ databases">
        <authorList>
            <person name="Forde T."/>
        </authorList>
    </citation>
    <scope>NUCLEOTIDE SEQUENCE</scope>
    <source>
        <strain evidence="18">A18Y016a</strain>
        <strain evidence="19">A18Y020d</strain>
    </source>
</reference>
<dbReference type="InterPro" id="IPR004807">
    <property type="entry name" value="UvrB"/>
</dbReference>
<dbReference type="InterPro" id="IPR006935">
    <property type="entry name" value="Helicase/UvrB_N"/>
</dbReference>
<keyword evidence="20" id="KW-1185">Reference proteome</keyword>
<evidence type="ECO:0000256" key="5">
    <source>
        <dbReference type="ARBA" id="ARBA00022763"/>
    </source>
</evidence>
<dbReference type="InterPro" id="IPR014001">
    <property type="entry name" value="Helicase_ATP-bd"/>
</dbReference>
<evidence type="ECO:0000313" key="18">
    <source>
        <dbReference type="EMBL" id="CAH2760494.1"/>
    </source>
</evidence>
<dbReference type="GO" id="GO:0003677">
    <property type="term" value="F:DNA binding"/>
    <property type="evidence" value="ECO:0007669"/>
    <property type="project" value="UniProtKB-UniRule"/>
</dbReference>
<dbReference type="Gene3D" id="3.40.50.300">
    <property type="entry name" value="P-loop containing nucleotide triphosphate hydrolases"/>
    <property type="match status" value="3"/>
</dbReference>
<dbReference type="GO" id="GO:0005737">
    <property type="term" value="C:cytoplasm"/>
    <property type="evidence" value="ECO:0007669"/>
    <property type="project" value="UniProtKB-SubCell"/>
</dbReference>
<dbReference type="GO" id="GO:0009381">
    <property type="term" value="F:excinuclease ABC activity"/>
    <property type="evidence" value="ECO:0007669"/>
    <property type="project" value="UniProtKB-UniRule"/>
</dbReference>
<evidence type="ECO:0000256" key="8">
    <source>
        <dbReference type="ARBA" id="ARBA00022881"/>
    </source>
</evidence>
<feature type="short sequence motif" description="Beta-hairpin" evidence="12">
    <location>
        <begin position="96"/>
        <end position="119"/>
    </location>
</feature>
<feature type="domain" description="UVR" evidence="15">
    <location>
        <begin position="627"/>
        <end position="662"/>
    </location>
</feature>
<comment type="subcellular location">
    <subcellularLocation>
        <location evidence="1 12 13">Cytoplasm</location>
    </subcellularLocation>
</comment>
<dbReference type="Proteomes" id="UP001154111">
    <property type="component" value="Chromosome"/>
</dbReference>
<comment type="similarity">
    <text evidence="2 12 13">Belongs to the UvrB family.</text>
</comment>
<evidence type="ECO:0000313" key="19">
    <source>
        <dbReference type="EMBL" id="CAH2763785.1"/>
    </source>
</evidence>
<evidence type="ECO:0000256" key="7">
    <source>
        <dbReference type="ARBA" id="ARBA00022840"/>
    </source>
</evidence>
<evidence type="ECO:0000256" key="11">
    <source>
        <dbReference type="ARBA" id="ARBA00029504"/>
    </source>
</evidence>
<keyword evidence="3 12" id="KW-0963">Cytoplasm</keyword>
<dbReference type="InterPro" id="IPR024759">
    <property type="entry name" value="UvrB_YAD/RRR_dom"/>
</dbReference>
<dbReference type="CDD" id="cd17916">
    <property type="entry name" value="DEXHc_UvrB"/>
    <property type="match status" value="1"/>
</dbReference>
<dbReference type="InterPro" id="IPR027417">
    <property type="entry name" value="P-loop_NTPase"/>
</dbReference>
<dbReference type="RefSeq" id="WP_254006944.1">
    <property type="nucleotide sequence ID" value="NZ_OW659477.1"/>
</dbReference>
<evidence type="ECO:0000256" key="9">
    <source>
        <dbReference type="ARBA" id="ARBA00023204"/>
    </source>
</evidence>
<gene>
    <name evidence="12 18" type="primary">uvrB</name>
    <name evidence="18" type="ORF">ERYAMS2_00128</name>
    <name evidence="19" type="ORF">ERYAMS_01686</name>
</gene>
<evidence type="ECO:0000313" key="20">
    <source>
        <dbReference type="Proteomes" id="UP001154095"/>
    </source>
</evidence>
<feature type="coiled-coil region" evidence="14">
    <location>
        <begin position="616"/>
        <end position="650"/>
    </location>
</feature>
<dbReference type="InterPro" id="IPR036876">
    <property type="entry name" value="UVR_dom_sf"/>
</dbReference>
<evidence type="ECO:0000256" key="12">
    <source>
        <dbReference type="HAMAP-Rule" id="MF_00204"/>
    </source>
</evidence>
<keyword evidence="4 12" id="KW-0547">Nucleotide-binding</keyword>
<feature type="binding site" evidence="12">
    <location>
        <begin position="43"/>
        <end position="50"/>
    </location>
    <ligand>
        <name>ATP</name>
        <dbReference type="ChEBI" id="CHEBI:30616"/>
    </ligand>
</feature>
<comment type="domain">
    <text evidence="12">The beta-hairpin motif is involved in DNA binding.</text>
</comment>
<sequence length="663" mass="76758">MANKEEHKFELVSKFDPKGDQVKAIAELTQGILSGKKEQVLLGATGTGKTFTVSQVIAKLNRPTLVFVHNKTLAGQLYSEFKEFFPNNRVEYFVSNFDYYQPEAYLPGSDTYIEKSSMINQELDMLRHAAQNSVLQRRDTIIVASVASIYATADPSYYKEMLYVMRVGQEITREDLMRDLVKRQYIRNDMEQSVGTFRVRGDVIEVVRGDRDDIVVRVEFFGDEIDRIVEVDRITGNVREGYLVYDIFPANQYARDMDQIRPAADRIEAELHERLAYFESENKLVEYQRLKQRTEYDLEALREFGMCSGVENYSMHIDGRDPNQRPYTLFDYFPDDYLFVVDESHVSLPQVRGMYNGDQSRKRTLVEYGFRLPSAMNNRPMTFEEFTSVQKQTIYVSATPGDYELEKVNHQVVEQIIRPTGLLDPTIEIKKSQGQVDDLIDQILERRERDERVLITTLTVKMAQDLTNYLLETGIKVAYLHHETKTLERIEILRDLRLGKYDVVVGINLLREGLDLPEVSLIAILDADKEGFLRSYRSLVQIVGRAARNSNGHVIMYADRITDSMKKTIEETKRRRDIQIAYNEKHGITPQTIKKEIRDVIAGKETAALTHRIRNNKGKRKDKKAVDELIQRLEKEMREAAALLDFERAAQLRDIVMEMKASL</sequence>
<evidence type="ECO:0000256" key="10">
    <source>
        <dbReference type="ARBA" id="ARBA00026033"/>
    </source>
</evidence>
<keyword evidence="5 12" id="KW-0227">DNA damage</keyword>
<evidence type="ECO:0000259" key="15">
    <source>
        <dbReference type="PROSITE" id="PS50151"/>
    </source>
</evidence>
<dbReference type="CDD" id="cd18790">
    <property type="entry name" value="SF2_C_UvrB"/>
    <property type="match status" value="1"/>
</dbReference>
<dbReference type="NCBIfam" id="NF003673">
    <property type="entry name" value="PRK05298.1"/>
    <property type="match status" value="1"/>
</dbReference>
<dbReference type="PROSITE" id="PS50151">
    <property type="entry name" value="UVR"/>
    <property type="match status" value="1"/>
</dbReference>
<dbReference type="Pfam" id="PF02151">
    <property type="entry name" value="UVR"/>
    <property type="match status" value="1"/>
</dbReference>
<dbReference type="GO" id="GO:0016887">
    <property type="term" value="F:ATP hydrolysis activity"/>
    <property type="evidence" value="ECO:0007669"/>
    <property type="project" value="InterPro"/>
</dbReference>
<dbReference type="GO" id="GO:0005524">
    <property type="term" value="F:ATP binding"/>
    <property type="evidence" value="ECO:0007669"/>
    <property type="project" value="UniProtKB-UniRule"/>
</dbReference>
<dbReference type="GO" id="GO:0006289">
    <property type="term" value="P:nucleotide-excision repair"/>
    <property type="evidence" value="ECO:0007669"/>
    <property type="project" value="UniProtKB-UniRule"/>
</dbReference>
<dbReference type="Gene3D" id="4.10.860.10">
    <property type="entry name" value="UVR domain"/>
    <property type="match status" value="1"/>
</dbReference>
<name>A0AAU9VGB4_9FIRM</name>
<accession>A0AAU9VGB4</accession>
<evidence type="ECO:0000256" key="3">
    <source>
        <dbReference type="ARBA" id="ARBA00022490"/>
    </source>
</evidence>
<dbReference type="Pfam" id="PF12344">
    <property type="entry name" value="UvrB"/>
    <property type="match status" value="1"/>
</dbReference>
<feature type="domain" description="Helicase C-terminal" evidence="17">
    <location>
        <begin position="435"/>
        <end position="601"/>
    </location>
</feature>
<dbReference type="PROSITE" id="PS51192">
    <property type="entry name" value="HELICASE_ATP_BIND_1"/>
    <property type="match status" value="1"/>
</dbReference>
<dbReference type="InterPro" id="IPR001943">
    <property type="entry name" value="UVR_dom"/>
</dbReference>
<protein>
    <recommendedName>
        <fullName evidence="11 12">UvrABC system protein B</fullName>
        <shortName evidence="12">Protein UvrB</shortName>
    </recommendedName>
    <alternativeName>
        <fullName evidence="12">Excinuclease ABC subunit B</fullName>
    </alternativeName>
</protein>
<organism evidence="18 21">
    <name type="scientific">Erysipelothrix amsterdamensis</name>
    <dbReference type="NCBI Taxonomy" id="2929157"/>
    <lineage>
        <taxon>Bacteria</taxon>
        <taxon>Bacillati</taxon>
        <taxon>Bacillota</taxon>
        <taxon>Erysipelotrichia</taxon>
        <taxon>Erysipelotrichales</taxon>
        <taxon>Erysipelotrichaceae</taxon>
        <taxon>Erysipelothrix</taxon>
    </lineage>
</organism>
<dbReference type="EMBL" id="OW659496">
    <property type="protein sequence ID" value="CAH2763785.1"/>
    <property type="molecule type" value="Genomic_DNA"/>
</dbReference>
<dbReference type="GO" id="GO:0009432">
    <property type="term" value="P:SOS response"/>
    <property type="evidence" value="ECO:0007669"/>
    <property type="project" value="UniProtKB-UniRule"/>
</dbReference>
<evidence type="ECO:0000256" key="14">
    <source>
        <dbReference type="SAM" id="Coils"/>
    </source>
</evidence>
<evidence type="ECO:0000313" key="21">
    <source>
        <dbReference type="Proteomes" id="UP001154111"/>
    </source>
</evidence>
<evidence type="ECO:0000259" key="17">
    <source>
        <dbReference type="PROSITE" id="PS51194"/>
    </source>
</evidence>
<evidence type="ECO:0000256" key="13">
    <source>
        <dbReference type="RuleBase" id="RU003587"/>
    </source>
</evidence>
<dbReference type="Pfam" id="PF00271">
    <property type="entry name" value="Helicase_C"/>
    <property type="match status" value="1"/>
</dbReference>
<evidence type="ECO:0000259" key="16">
    <source>
        <dbReference type="PROSITE" id="PS51192"/>
    </source>
</evidence>
<dbReference type="SMART" id="SM00487">
    <property type="entry name" value="DEXDc"/>
    <property type="match status" value="1"/>
</dbReference>
<keyword evidence="12 13" id="KW-0742">SOS response</keyword>
<dbReference type="InterPro" id="IPR041471">
    <property type="entry name" value="UvrB_inter"/>
</dbReference>
<dbReference type="PANTHER" id="PTHR24029:SF0">
    <property type="entry name" value="UVRABC SYSTEM PROTEIN B"/>
    <property type="match status" value="1"/>
</dbReference>
<dbReference type="SUPFAM" id="SSF46600">
    <property type="entry name" value="C-terminal UvrC-binding domain of UvrB"/>
    <property type="match status" value="1"/>
</dbReference>